<keyword evidence="3" id="KW-1185">Reference proteome</keyword>
<gene>
    <name evidence="2" type="ORF">HNP33_002393</name>
</gene>
<organism evidence="2 3">
    <name type="scientific">Comamonas odontotermitis</name>
    <dbReference type="NCBI Taxonomy" id="379895"/>
    <lineage>
        <taxon>Bacteria</taxon>
        <taxon>Pseudomonadati</taxon>
        <taxon>Pseudomonadota</taxon>
        <taxon>Betaproteobacteria</taxon>
        <taxon>Burkholderiales</taxon>
        <taxon>Comamonadaceae</taxon>
        <taxon>Comamonas</taxon>
    </lineage>
</organism>
<sequence>MKGFRGHGCHQGCADAAPAGQGAMVVAMVITTFAGVVMSIVAVRASRGRLAFAEAQIDGAAVAAPGGPLGRAATARFGAGGSGAMVPVCLVIMPAGMTMFTGMRVGV</sequence>
<evidence type="ECO:0000313" key="2">
    <source>
        <dbReference type="EMBL" id="MBB6578312.1"/>
    </source>
</evidence>
<keyword evidence="1" id="KW-0812">Transmembrane</keyword>
<evidence type="ECO:0000256" key="1">
    <source>
        <dbReference type="SAM" id="Phobius"/>
    </source>
</evidence>
<dbReference type="EMBL" id="JACHKZ010000013">
    <property type="protein sequence ID" value="MBB6578312.1"/>
    <property type="molecule type" value="Genomic_DNA"/>
</dbReference>
<evidence type="ECO:0000313" key="3">
    <source>
        <dbReference type="Proteomes" id="UP000562492"/>
    </source>
</evidence>
<name>A0ABR6RGR6_9BURK</name>
<feature type="transmembrane region" description="Helical" evidence="1">
    <location>
        <begin position="24"/>
        <end position="43"/>
    </location>
</feature>
<accession>A0ABR6RGR6</accession>
<reference evidence="2 3" key="1">
    <citation type="submission" date="2020-08" db="EMBL/GenBank/DDBJ databases">
        <title>Functional genomics of gut bacteria from endangered species of beetles.</title>
        <authorList>
            <person name="Carlos-Shanley C."/>
        </authorList>
    </citation>
    <scope>NUCLEOTIDE SEQUENCE [LARGE SCALE GENOMIC DNA]</scope>
    <source>
        <strain evidence="2 3">S00124</strain>
    </source>
</reference>
<comment type="caution">
    <text evidence="2">The sequence shown here is derived from an EMBL/GenBank/DDBJ whole genome shotgun (WGS) entry which is preliminary data.</text>
</comment>
<dbReference type="Proteomes" id="UP000562492">
    <property type="component" value="Unassembled WGS sequence"/>
</dbReference>
<dbReference type="RefSeq" id="WP_233464503.1">
    <property type="nucleotide sequence ID" value="NZ_JACHKZ010000013.1"/>
</dbReference>
<proteinExistence type="predicted"/>
<keyword evidence="1" id="KW-1133">Transmembrane helix</keyword>
<keyword evidence="1" id="KW-0472">Membrane</keyword>
<protein>
    <submittedName>
        <fullName evidence="2">Uncharacterized protein</fullName>
    </submittedName>
</protein>